<evidence type="ECO:0000259" key="3">
    <source>
        <dbReference type="Pfam" id="PF12849"/>
    </source>
</evidence>
<feature type="chain" id="PRO_5015476662" evidence="2">
    <location>
        <begin position="25"/>
        <end position="307"/>
    </location>
</feature>
<dbReference type="PANTHER" id="PTHR30570:SF1">
    <property type="entry name" value="PHOSPHATE-BINDING PROTEIN PSTS"/>
    <property type="match status" value="1"/>
</dbReference>
<organism evidence="4 5">
    <name type="scientific">Flavobacterium psychrotolerans</name>
    <dbReference type="NCBI Taxonomy" id="2169410"/>
    <lineage>
        <taxon>Bacteria</taxon>
        <taxon>Pseudomonadati</taxon>
        <taxon>Bacteroidota</taxon>
        <taxon>Flavobacteriia</taxon>
        <taxon>Flavobacteriales</taxon>
        <taxon>Flavobacteriaceae</taxon>
        <taxon>Flavobacterium</taxon>
    </lineage>
</organism>
<dbReference type="SUPFAM" id="SSF53850">
    <property type="entry name" value="Periplasmic binding protein-like II"/>
    <property type="match status" value="1"/>
</dbReference>
<protein>
    <submittedName>
        <fullName evidence="4">Phosphate ABC transporter substrate-binding protein</fullName>
    </submittedName>
</protein>
<dbReference type="PANTHER" id="PTHR30570">
    <property type="entry name" value="PERIPLASMIC PHOSPHATE BINDING COMPONENT OF PHOSPHATE ABC TRANSPORTER"/>
    <property type="match status" value="1"/>
</dbReference>
<proteinExistence type="predicted"/>
<accession>A0A2U1JN50</accession>
<dbReference type="InterPro" id="IPR050811">
    <property type="entry name" value="Phosphate_ABC_transporter"/>
</dbReference>
<evidence type="ECO:0000256" key="2">
    <source>
        <dbReference type="SAM" id="SignalP"/>
    </source>
</evidence>
<feature type="domain" description="PBP" evidence="3">
    <location>
        <begin position="37"/>
        <end position="274"/>
    </location>
</feature>
<dbReference type="EMBL" id="QCZI01000003">
    <property type="protein sequence ID" value="PWA06409.1"/>
    <property type="molecule type" value="Genomic_DNA"/>
</dbReference>
<evidence type="ECO:0000256" key="1">
    <source>
        <dbReference type="ARBA" id="ARBA00022729"/>
    </source>
</evidence>
<dbReference type="RefSeq" id="WP_116723882.1">
    <property type="nucleotide sequence ID" value="NZ_QCZI01000003.1"/>
</dbReference>
<dbReference type="InterPro" id="IPR024370">
    <property type="entry name" value="PBP_domain"/>
</dbReference>
<gene>
    <name evidence="4" type="ORF">DB895_03025</name>
</gene>
<dbReference type="Gene3D" id="3.40.190.10">
    <property type="entry name" value="Periplasmic binding protein-like II"/>
    <property type="match status" value="2"/>
</dbReference>
<dbReference type="OrthoDB" id="1450880at2"/>
<comment type="caution">
    <text evidence="4">The sequence shown here is derived from an EMBL/GenBank/DDBJ whole genome shotgun (WGS) entry which is preliminary data.</text>
</comment>
<keyword evidence="1 2" id="KW-0732">Signal</keyword>
<evidence type="ECO:0000313" key="4">
    <source>
        <dbReference type="EMBL" id="PWA06409.1"/>
    </source>
</evidence>
<feature type="signal peptide" evidence="2">
    <location>
        <begin position="1"/>
        <end position="24"/>
    </location>
</feature>
<dbReference type="Proteomes" id="UP000245449">
    <property type="component" value="Unassembled WGS sequence"/>
</dbReference>
<reference evidence="4 5" key="1">
    <citation type="submission" date="2018-04" db="EMBL/GenBank/DDBJ databases">
        <title>Flavobacterium sp. nov., isolated from glacier ice.</title>
        <authorList>
            <person name="Liu Q."/>
            <person name="Xin Y.-H."/>
        </authorList>
    </citation>
    <scope>NUCLEOTIDE SEQUENCE [LARGE SCALE GENOMIC DNA]</scope>
    <source>
        <strain evidence="4 5">RB1R5</strain>
    </source>
</reference>
<dbReference type="PROSITE" id="PS51257">
    <property type="entry name" value="PROKAR_LIPOPROTEIN"/>
    <property type="match status" value="1"/>
</dbReference>
<name>A0A2U1JN50_9FLAO</name>
<evidence type="ECO:0000313" key="5">
    <source>
        <dbReference type="Proteomes" id="UP000245449"/>
    </source>
</evidence>
<keyword evidence="5" id="KW-1185">Reference proteome</keyword>
<dbReference type="Pfam" id="PF12849">
    <property type="entry name" value="PBP_like_2"/>
    <property type="match status" value="1"/>
</dbReference>
<dbReference type="AlphaFoldDB" id="A0A2U1JN50"/>
<sequence>MKKLTSTVTLFVFLSFLILSCNNSGNSKPKSETILEGSTTILVDETLKPIVEDQIQVFESLYKAKISIDAKSEAEVIQSLVKDSSRIAILPRKLTIEEMKIFEAKNIVPKTTPFAKDAIALIANKNNNDTLIALKDIIGVMQGKVQSNIKGLVFDNPNSSTARYINLLAGIKNFPQKGVFSFKTNNEVIQYVAKNDGMIGVVGVNFLSESSLEMKQYINKINVLEVKNDSDINYYAPTQNNIAEGKYPLARDLYIINCQGYSGLGMGFASFLAGEIGQRIVLKSGLVPVRTPSRKILIRKEINNDKK</sequence>